<dbReference type="PANTHER" id="PTHR47027:SF29">
    <property type="entry name" value="C2H2-TYPE DOMAIN-CONTAINING PROTEIN"/>
    <property type="match status" value="1"/>
</dbReference>
<sequence length="188" mass="22676">MPRKHRLKWRVFERVRAFKNLGSVLTEDNISEEVKHRINVENRSYFGLRLQHIKQETKIKLYKQLIRPILTSGCESWAFNKGNQNLLGGFKRKILRRTYGPTHENGCWRARYELYRNVDVMKEIKLARPRCLGHLYRMPHNSASKKLTFTTPDGRRKLRRPSLWWLDRIEQDFKSLGIRSWRRKASDR</sequence>
<dbReference type="EMBL" id="KK853021">
    <property type="protein sequence ID" value="KDR12389.1"/>
    <property type="molecule type" value="Genomic_DNA"/>
</dbReference>
<proteinExistence type="predicted"/>
<keyword evidence="2" id="KW-1185">Reference proteome</keyword>
<dbReference type="PANTHER" id="PTHR47027">
    <property type="entry name" value="REVERSE TRANSCRIPTASE DOMAIN-CONTAINING PROTEIN"/>
    <property type="match status" value="1"/>
</dbReference>
<reference evidence="1 2" key="1">
    <citation type="journal article" date="2014" name="Nat. Commun.">
        <title>Molecular traces of alternative social organization in a termite genome.</title>
        <authorList>
            <person name="Terrapon N."/>
            <person name="Li C."/>
            <person name="Robertson H.M."/>
            <person name="Ji L."/>
            <person name="Meng X."/>
            <person name="Booth W."/>
            <person name="Chen Z."/>
            <person name="Childers C.P."/>
            <person name="Glastad K.M."/>
            <person name="Gokhale K."/>
            <person name="Gowin J."/>
            <person name="Gronenberg W."/>
            <person name="Hermansen R.A."/>
            <person name="Hu H."/>
            <person name="Hunt B.G."/>
            <person name="Huylmans A.K."/>
            <person name="Khalil S.M."/>
            <person name="Mitchell R.D."/>
            <person name="Munoz-Torres M.C."/>
            <person name="Mustard J.A."/>
            <person name="Pan H."/>
            <person name="Reese J.T."/>
            <person name="Scharf M.E."/>
            <person name="Sun F."/>
            <person name="Vogel H."/>
            <person name="Xiao J."/>
            <person name="Yang W."/>
            <person name="Yang Z."/>
            <person name="Yang Z."/>
            <person name="Zhou J."/>
            <person name="Zhu J."/>
            <person name="Brent C.S."/>
            <person name="Elsik C.G."/>
            <person name="Goodisman M.A."/>
            <person name="Liberles D.A."/>
            <person name="Roe R.M."/>
            <person name="Vargo E.L."/>
            <person name="Vilcinskas A."/>
            <person name="Wang J."/>
            <person name="Bornberg-Bauer E."/>
            <person name="Korb J."/>
            <person name="Zhang G."/>
            <person name="Liebig J."/>
        </authorList>
    </citation>
    <scope>NUCLEOTIDE SEQUENCE [LARGE SCALE GENOMIC DNA]</scope>
    <source>
        <tissue evidence="1">Whole organism</tissue>
    </source>
</reference>
<evidence type="ECO:0000313" key="2">
    <source>
        <dbReference type="Proteomes" id="UP000027135"/>
    </source>
</evidence>
<gene>
    <name evidence="1" type="ORF">L798_13287</name>
</gene>
<evidence type="ECO:0000313" key="1">
    <source>
        <dbReference type="EMBL" id="KDR12389.1"/>
    </source>
</evidence>
<dbReference type="eggNOG" id="KOG1075">
    <property type="taxonomic scope" value="Eukaryota"/>
</dbReference>
<organism evidence="1 2">
    <name type="scientific">Zootermopsis nevadensis</name>
    <name type="common">Dampwood termite</name>
    <dbReference type="NCBI Taxonomy" id="136037"/>
    <lineage>
        <taxon>Eukaryota</taxon>
        <taxon>Metazoa</taxon>
        <taxon>Ecdysozoa</taxon>
        <taxon>Arthropoda</taxon>
        <taxon>Hexapoda</taxon>
        <taxon>Insecta</taxon>
        <taxon>Pterygota</taxon>
        <taxon>Neoptera</taxon>
        <taxon>Polyneoptera</taxon>
        <taxon>Dictyoptera</taxon>
        <taxon>Blattodea</taxon>
        <taxon>Blattoidea</taxon>
        <taxon>Termitoidae</taxon>
        <taxon>Termopsidae</taxon>
        <taxon>Zootermopsis</taxon>
    </lineage>
</organism>
<dbReference type="InParanoid" id="A0A067R0T6"/>
<protein>
    <recommendedName>
        <fullName evidence="3">Endonuclease-reverse transcriptase</fullName>
    </recommendedName>
</protein>
<dbReference type="AlphaFoldDB" id="A0A067R0T6"/>
<dbReference type="Proteomes" id="UP000027135">
    <property type="component" value="Unassembled WGS sequence"/>
</dbReference>
<dbReference type="STRING" id="136037.A0A067R0T6"/>
<evidence type="ECO:0008006" key="3">
    <source>
        <dbReference type="Google" id="ProtNLM"/>
    </source>
</evidence>
<accession>A0A067R0T6</accession>
<name>A0A067R0T6_ZOONE</name>